<evidence type="ECO:0000313" key="3">
    <source>
        <dbReference type="Proteomes" id="UP000176853"/>
    </source>
</evidence>
<dbReference type="AlphaFoldDB" id="A0A1F4V6S4"/>
<dbReference type="EMBL" id="MEVB01000012">
    <property type="protein sequence ID" value="OGC52700.1"/>
    <property type="molecule type" value="Genomic_DNA"/>
</dbReference>
<protein>
    <recommendedName>
        <fullName evidence="1">Homing endonuclease LAGLIDADG domain-containing protein</fullName>
    </recommendedName>
</protein>
<feature type="domain" description="Homing endonuclease LAGLIDADG" evidence="1">
    <location>
        <begin position="12"/>
        <end position="187"/>
    </location>
</feature>
<evidence type="ECO:0000259" key="1">
    <source>
        <dbReference type="Pfam" id="PF03161"/>
    </source>
</evidence>
<organism evidence="2 3">
    <name type="scientific">candidate division WWE3 bacterium RIFCSPHIGHO2_01_FULL_43_9</name>
    <dbReference type="NCBI Taxonomy" id="1802618"/>
    <lineage>
        <taxon>Bacteria</taxon>
        <taxon>Katanobacteria</taxon>
    </lineage>
</organism>
<dbReference type="InterPro" id="IPR027434">
    <property type="entry name" value="Homing_endonucl"/>
</dbReference>
<dbReference type="Pfam" id="PF03161">
    <property type="entry name" value="LAGLIDADG_2"/>
    <property type="match status" value="1"/>
</dbReference>
<gene>
    <name evidence="2" type="ORF">A2709_00950</name>
</gene>
<sequence>MQTAPLSDQCISIILGSLLGDGSLALNKRYRNARFSFRHSIKQKDYFFWKMGLLEEISGDKNHWYQGLSSNVDGWGGPKLRFQSRALPQLTAVYKLTTKKGKKVVRRKWLNLMTPLSLAIWWLDDGSLTANVRKGVLCTDGFSLKENKILQQYLKIVWGVSSTLGESSTKHLGKSLQYYRLYIRSTEQLQKLLSILLPFVKVESMLPKVLVLYKDSQLQERWISKVVDLTGFSRDIVEKHVRERKSKLKAFRE</sequence>
<name>A0A1F4V6S4_UNCKA</name>
<reference evidence="2 3" key="1">
    <citation type="journal article" date="2016" name="Nat. Commun.">
        <title>Thousands of microbial genomes shed light on interconnected biogeochemical processes in an aquifer system.</title>
        <authorList>
            <person name="Anantharaman K."/>
            <person name="Brown C.T."/>
            <person name="Hug L.A."/>
            <person name="Sharon I."/>
            <person name="Castelle C.J."/>
            <person name="Probst A.J."/>
            <person name="Thomas B.C."/>
            <person name="Singh A."/>
            <person name="Wilkins M.J."/>
            <person name="Karaoz U."/>
            <person name="Brodie E.L."/>
            <person name="Williams K.H."/>
            <person name="Hubbard S.S."/>
            <person name="Banfield J.F."/>
        </authorList>
    </citation>
    <scope>NUCLEOTIDE SEQUENCE [LARGE SCALE GENOMIC DNA]</scope>
</reference>
<dbReference type="SUPFAM" id="SSF55608">
    <property type="entry name" value="Homing endonucleases"/>
    <property type="match status" value="1"/>
</dbReference>
<proteinExistence type="predicted"/>
<dbReference type="GO" id="GO:0004519">
    <property type="term" value="F:endonuclease activity"/>
    <property type="evidence" value="ECO:0007669"/>
    <property type="project" value="InterPro"/>
</dbReference>
<dbReference type="InterPro" id="IPR004860">
    <property type="entry name" value="LAGLIDADG_dom"/>
</dbReference>
<dbReference type="Proteomes" id="UP000176853">
    <property type="component" value="Unassembled WGS sequence"/>
</dbReference>
<comment type="caution">
    <text evidence="2">The sequence shown here is derived from an EMBL/GenBank/DDBJ whole genome shotgun (WGS) entry which is preliminary data.</text>
</comment>
<evidence type="ECO:0000313" key="2">
    <source>
        <dbReference type="EMBL" id="OGC52700.1"/>
    </source>
</evidence>
<dbReference type="Gene3D" id="3.10.28.10">
    <property type="entry name" value="Homing endonucleases"/>
    <property type="match status" value="2"/>
</dbReference>
<accession>A0A1F4V6S4</accession>